<reference evidence="1" key="1">
    <citation type="submission" date="2022-03" db="EMBL/GenBank/DDBJ databases">
        <title>Genome Identification and Characterization of new species Bdellovibrio reynosense LBG001 sp. nov. from a Mexico soil sample.</title>
        <authorList>
            <person name="Camilli A."/>
            <person name="Ajao Y."/>
            <person name="Guo X."/>
        </authorList>
    </citation>
    <scope>NUCLEOTIDE SEQUENCE</scope>
    <source>
        <strain evidence="1">LBG001</strain>
    </source>
</reference>
<accession>A0ABY4C8M0</accession>
<name>A0ABY4C8M0_9BACT</name>
<dbReference type="PROSITE" id="PS51257">
    <property type="entry name" value="PROKAR_LIPOPROTEIN"/>
    <property type="match status" value="1"/>
</dbReference>
<gene>
    <name evidence="1" type="ORF">MNR06_15340</name>
</gene>
<dbReference type="EMBL" id="CP093442">
    <property type="protein sequence ID" value="UOF01074.1"/>
    <property type="molecule type" value="Genomic_DNA"/>
</dbReference>
<evidence type="ECO:0000313" key="1">
    <source>
        <dbReference type="EMBL" id="UOF01074.1"/>
    </source>
</evidence>
<dbReference type="RefSeq" id="WP_243537327.1">
    <property type="nucleotide sequence ID" value="NZ_CP093442.1"/>
</dbReference>
<evidence type="ECO:0000313" key="2">
    <source>
        <dbReference type="Proteomes" id="UP000830116"/>
    </source>
</evidence>
<evidence type="ECO:0008006" key="3">
    <source>
        <dbReference type="Google" id="ProtNLM"/>
    </source>
</evidence>
<organism evidence="1 2">
    <name type="scientific">Bdellovibrio reynosensis</name>
    <dbReference type="NCBI Taxonomy" id="2835041"/>
    <lineage>
        <taxon>Bacteria</taxon>
        <taxon>Pseudomonadati</taxon>
        <taxon>Bdellovibrionota</taxon>
        <taxon>Bdellovibrionia</taxon>
        <taxon>Bdellovibrionales</taxon>
        <taxon>Pseudobdellovibrionaceae</taxon>
        <taxon>Bdellovibrio</taxon>
    </lineage>
</organism>
<protein>
    <recommendedName>
        <fullName evidence="3">Lipoprotein</fullName>
    </recommendedName>
</protein>
<keyword evidence="2" id="KW-1185">Reference proteome</keyword>
<proteinExistence type="predicted"/>
<dbReference type="Proteomes" id="UP000830116">
    <property type="component" value="Chromosome"/>
</dbReference>
<sequence>MSKRDVRNFNILGIFLFMVGCSDAAPTVALLRSLEGFDFNETSIVTSNLSAVPLSAKCSSYVGKIEMSFDDGVTWINPGAHDVSAKSECANGSFTMNISNSSSPLNAMTIGNGQLIKIKFRAMPKVGSWIYRSVSLKYSASTVIRQELLAGSQIQSGTNMILRGRARAQSQFTASGGGFAITGRIKQ</sequence>